<proteinExistence type="predicted"/>
<reference evidence="1" key="1">
    <citation type="journal article" date="2020" name="Stud. Mycol.">
        <title>101 Dothideomycetes genomes: a test case for predicting lifestyles and emergence of pathogens.</title>
        <authorList>
            <person name="Haridas S."/>
            <person name="Albert R."/>
            <person name="Binder M."/>
            <person name="Bloem J."/>
            <person name="Labutti K."/>
            <person name="Salamov A."/>
            <person name="Andreopoulos B."/>
            <person name="Baker S."/>
            <person name="Barry K."/>
            <person name="Bills G."/>
            <person name="Bluhm B."/>
            <person name="Cannon C."/>
            <person name="Castanera R."/>
            <person name="Culley D."/>
            <person name="Daum C."/>
            <person name="Ezra D."/>
            <person name="Gonzalez J."/>
            <person name="Henrissat B."/>
            <person name="Kuo A."/>
            <person name="Liang C."/>
            <person name="Lipzen A."/>
            <person name="Lutzoni F."/>
            <person name="Magnuson J."/>
            <person name="Mondo S."/>
            <person name="Nolan M."/>
            <person name="Ohm R."/>
            <person name="Pangilinan J."/>
            <person name="Park H.-J."/>
            <person name="Ramirez L."/>
            <person name="Alfaro M."/>
            <person name="Sun H."/>
            <person name="Tritt A."/>
            <person name="Yoshinaga Y."/>
            <person name="Zwiers L.-H."/>
            <person name="Turgeon B."/>
            <person name="Goodwin S."/>
            <person name="Spatafora J."/>
            <person name="Crous P."/>
            <person name="Grigoriev I."/>
        </authorList>
    </citation>
    <scope>NUCLEOTIDE SEQUENCE</scope>
    <source>
        <strain evidence="1">ATCC 200398</strain>
    </source>
</reference>
<name>A0ACB6QP02_9PLEO</name>
<comment type="caution">
    <text evidence="1">The sequence shown here is derived from an EMBL/GenBank/DDBJ whole genome shotgun (WGS) entry which is preliminary data.</text>
</comment>
<organism evidence="1 2">
    <name type="scientific">Lindgomyces ingoldianus</name>
    <dbReference type="NCBI Taxonomy" id="673940"/>
    <lineage>
        <taxon>Eukaryota</taxon>
        <taxon>Fungi</taxon>
        <taxon>Dikarya</taxon>
        <taxon>Ascomycota</taxon>
        <taxon>Pezizomycotina</taxon>
        <taxon>Dothideomycetes</taxon>
        <taxon>Pleosporomycetidae</taxon>
        <taxon>Pleosporales</taxon>
        <taxon>Lindgomycetaceae</taxon>
        <taxon>Lindgomyces</taxon>
    </lineage>
</organism>
<keyword evidence="2" id="KW-1185">Reference proteome</keyword>
<dbReference type="Proteomes" id="UP000799755">
    <property type="component" value="Unassembled WGS sequence"/>
</dbReference>
<gene>
    <name evidence="1" type="ORF">BDR25DRAFT_357527</name>
</gene>
<accession>A0ACB6QP02</accession>
<protein>
    <submittedName>
        <fullName evidence="1">Uncharacterized protein</fullName>
    </submittedName>
</protein>
<evidence type="ECO:0000313" key="1">
    <source>
        <dbReference type="EMBL" id="KAF2468602.1"/>
    </source>
</evidence>
<evidence type="ECO:0000313" key="2">
    <source>
        <dbReference type="Proteomes" id="UP000799755"/>
    </source>
</evidence>
<dbReference type="EMBL" id="MU003515">
    <property type="protein sequence ID" value="KAF2468602.1"/>
    <property type="molecule type" value="Genomic_DNA"/>
</dbReference>
<sequence>MGLGTIGSSCCYLLRALDLLRQLFPTSSTPCTIASKEAISNMLECPCSHDGYLLAIMSLVVFEVVDNGGQGFMKSNSLGSPSLHSEQVRQCPTVLVLSELNRVQRLVNQLSEKLKTKALQDGGMDTPNSAAGGQIALFNNELTSPFSTVMLDQLGTDLRKRLCGLSLEIVEMLRPLRVIGSHSHDMFRRWALRETKFNFHAYFTTISHT</sequence>